<organism evidence="1 2">
    <name type="scientific">Palleniella muris</name>
    <dbReference type="NCBI Taxonomy" id="3038145"/>
    <lineage>
        <taxon>Bacteria</taxon>
        <taxon>Pseudomonadati</taxon>
        <taxon>Bacteroidota</taxon>
        <taxon>Bacteroidia</taxon>
        <taxon>Bacteroidales</taxon>
        <taxon>Prevotellaceae</taxon>
        <taxon>Palleniella</taxon>
    </lineage>
</organism>
<keyword evidence="2" id="KW-1185">Reference proteome</keyword>
<evidence type="ECO:0000313" key="2">
    <source>
        <dbReference type="Proteomes" id="UP000308886"/>
    </source>
</evidence>
<evidence type="ECO:0000313" key="1">
    <source>
        <dbReference type="EMBL" id="TGX84075.1"/>
    </source>
</evidence>
<comment type="caution">
    <text evidence="1">The sequence shown here is derived from an EMBL/GenBank/DDBJ whole genome shotgun (WGS) entry which is preliminary data.</text>
</comment>
<reference evidence="1" key="1">
    <citation type="submission" date="2019-04" db="EMBL/GenBank/DDBJ databases">
        <title>Microbes associate with the intestines of laboratory mice.</title>
        <authorList>
            <person name="Navarre W."/>
            <person name="Wong E."/>
            <person name="Huang K."/>
            <person name="Tropini C."/>
            <person name="Ng K."/>
            <person name="Yu B."/>
        </authorList>
    </citation>
    <scope>NUCLEOTIDE SEQUENCE</scope>
    <source>
        <strain evidence="1">NM73_A23</strain>
    </source>
</reference>
<protein>
    <submittedName>
        <fullName evidence="1">Lipopolysaccharide biosynthesis protein</fullName>
    </submittedName>
</protein>
<sequence length="479" mass="53639">MATLKEKTAKGFLWGAMNNGAMQILNMIFGVVLGRLLSKEDYGLIGMMVIFTSIAAALQDSGFVTALTNRKNATHRDYNSVFWFNIGVSIGLYYLFFLGAPLLSRFYDEPLLTPLFRYYSLCFLAASFSIVPRAMLFKQLRQKELAIISTVSLLVSGVVGVSMAFAGIAYWGLATQSFVYTLMVSAMSWVISGWRPSLEITMQPVREMFGFSSRMLLTNIFQQVNNNIFAVVLGKMYSKSEVGIYNQANKWNTMGTSVITGMVQGVAQPAFVEIGDDRERLCRAFSKMLRFTCIVSFPVCFGLALVAPEFITILITEKWLPSAYLMQTLCIGGAFLPISALYYNMVISRGKSNIYMWNIICQGIVMLSTILAIHFLGGDVTDMVRAYVAVIIIWTAIWHYFVWREIGFGALQAVRDILPFAAMAGMAMALAHKITDGMGNIYMLLVAKIAIAVVIYLAFVWLFSRKDMRECMAFLRKKK</sequence>
<dbReference type="Proteomes" id="UP000308886">
    <property type="component" value="Unassembled WGS sequence"/>
</dbReference>
<proteinExistence type="predicted"/>
<gene>
    <name evidence="1" type="ORF">E5358_00085</name>
</gene>
<dbReference type="EMBL" id="SRZC01000001">
    <property type="protein sequence ID" value="TGX84075.1"/>
    <property type="molecule type" value="Genomic_DNA"/>
</dbReference>
<accession>A0AC61QTW1</accession>
<name>A0AC61QTW1_9BACT</name>